<accession>A0A3B0Y007</accession>
<dbReference type="AlphaFoldDB" id="A0A3B0Y007"/>
<protein>
    <recommendedName>
        <fullName evidence="1">DUF4123 domain-containing protein</fullName>
    </recommendedName>
</protein>
<dbReference type="InterPro" id="IPR025391">
    <property type="entry name" value="DUF4123"/>
</dbReference>
<name>A0A3B0Y007_9ZZZZ</name>
<feature type="domain" description="DUF4123" evidence="1">
    <location>
        <begin position="2"/>
        <end position="78"/>
    </location>
</feature>
<evidence type="ECO:0000259" key="1">
    <source>
        <dbReference type="Pfam" id="PF13503"/>
    </source>
</evidence>
<dbReference type="EMBL" id="UOFJ01000272">
    <property type="protein sequence ID" value="VAW67459.1"/>
    <property type="molecule type" value="Genomic_DNA"/>
</dbReference>
<reference evidence="2" key="1">
    <citation type="submission" date="2018-06" db="EMBL/GenBank/DDBJ databases">
        <authorList>
            <person name="Zhirakovskaya E."/>
        </authorList>
    </citation>
    <scope>NUCLEOTIDE SEQUENCE</scope>
</reference>
<organism evidence="2">
    <name type="scientific">hydrothermal vent metagenome</name>
    <dbReference type="NCBI Taxonomy" id="652676"/>
    <lineage>
        <taxon>unclassified sequences</taxon>
        <taxon>metagenomes</taxon>
        <taxon>ecological metagenomes</taxon>
    </lineage>
</organism>
<gene>
    <name evidence="2" type="ORF">MNBD_GAMMA10-17</name>
</gene>
<proteinExistence type="predicted"/>
<dbReference type="Pfam" id="PF13503">
    <property type="entry name" value="DUF4123"/>
    <property type="match status" value="1"/>
</dbReference>
<evidence type="ECO:0000313" key="2">
    <source>
        <dbReference type="EMBL" id="VAW67459.1"/>
    </source>
</evidence>
<sequence length="127" mass="14692">MMRLEEGSDFTRELVRQAWGNSWGIFAIAPHNISLIRVRRNCKGVVFVHDESERKLLFRYYDPRVMRVYLPSCLPDELDMIFGPVSAYVMESEDGSGTNCFSLQRPELVLRLETLSIEGYGKEQVVE</sequence>